<dbReference type="GO" id="GO:0022857">
    <property type="term" value="F:transmembrane transporter activity"/>
    <property type="evidence" value="ECO:0007669"/>
    <property type="project" value="InterPro"/>
</dbReference>
<dbReference type="AlphaFoldDB" id="A0A432L9X9"/>
<accession>A0A432L9X9</accession>
<evidence type="ECO:0000313" key="9">
    <source>
        <dbReference type="Proteomes" id="UP000287910"/>
    </source>
</evidence>
<dbReference type="InterPro" id="IPR020846">
    <property type="entry name" value="MFS_dom"/>
</dbReference>
<dbReference type="CDD" id="cd17321">
    <property type="entry name" value="MFS_MMR_MDR_like"/>
    <property type="match status" value="1"/>
</dbReference>
<proteinExistence type="predicted"/>
<feature type="domain" description="Major facilitator superfamily (MFS) profile" evidence="7">
    <location>
        <begin position="23"/>
        <end position="443"/>
    </location>
</feature>
<organism evidence="8 9">
    <name type="scientific">Lysinibacillus antri</name>
    <dbReference type="NCBI Taxonomy" id="2498145"/>
    <lineage>
        <taxon>Bacteria</taxon>
        <taxon>Bacillati</taxon>
        <taxon>Bacillota</taxon>
        <taxon>Bacilli</taxon>
        <taxon>Bacillales</taxon>
        <taxon>Bacillaceae</taxon>
        <taxon>Lysinibacillus</taxon>
    </lineage>
</organism>
<feature type="transmembrane region" description="Helical" evidence="6">
    <location>
        <begin position="231"/>
        <end position="247"/>
    </location>
</feature>
<feature type="transmembrane region" description="Helical" evidence="6">
    <location>
        <begin position="267"/>
        <end position="291"/>
    </location>
</feature>
<feature type="transmembrane region" description="Helical" evidence="6">
    <location>
        <begin position="89"/>
        <end position="106"/>
    </location>
</feature>
<evidence type="ECO:0000256" key="1">
    <source>
        <dbReference type="ARBA" id="ARBA00004651"/>
    </source>
</evidence>
<evidence type="ECO:0000256" key="2">
    <source>
        <dbReference type="ARBA" id="ARBA00022448"/>
    </source>
</evidence>
<dbReference type="PROSITE" id="PS00216">
    <property type="entry name" value="SUGAR_TRANSPORT_1"/>
    <property type="match status" value="1"/>
</dbReference>
<evidence type="ECO:0000256" key="3">
    <source>
        <dbReference type="ARBA" id="ARBA00022692"/>
    </source>
</evidence>
<feature type="transmembrane region" description="Helical" evidence="6">
    <location>
        <begin position="355"/>
        <end position="379"/>
    </location>
</feature>
<keyword evidence="9" id="KW-1185">Reference proteome</keyword>
<keyword evidence="5 6" id="KW-0472">Membrane</keyword>
<dbReference type="Pfam" id="PF07690">
    <property type="entry name" value="MFS_1"/>
    <property type="match status" value="2"/>
</dbReference>
<evidence type="ECO:0000256" key="5">
    <source>
        <dbReference type="ARBA" id="ARBA00023136"/>
    </source>
</evidence>
<evidence type="ECO:0000313" key="8">
    <source>
        <dbReference type="EMBL" id="RUL50455.1"/>
    </source>
</evidence>
<name>A0A432L9X9_9BACI</name>
<evidence type="ECO:0000259" key="7">
    <source>
        <dbReference type="PROSITE" id="PS50850"/>
    </source>
</evidence>
<sequence length="443" mass="48049">MRISIMDTVLAGKQKTDISNNFVLTLFLTGIFMGALDHGIVGPALSSINEFFGISTSWGVWSFTIYTLFFSVSIPLMGKMSDRFGRKKIYMIGIALFGIGSLIASLSPNFFSFLLGRMIQAIGTGGIYPIVGAFIATSYPDAKRTKMLGLIGVVFGLGTILGPIIGGIIIGTMEWQWIFLINIPISILVLFFMLPVKIHQQIITKPIDFYGMIFLVIIIFTIMLGITLKNIWLLLIGIGLVGFFVKYERKTVDPVLNIEYFKKFNTLVVLVLSLLSGFIMASTINLLPFFIETQFSLNKSYSALSVIPLAIASMVASLLGGYLGGKIGAKKVIAIGFSLTLVSAILITFSQQYEVLLLAITVIGFGIGIIIGSPLNVIMIQNVQQNETGSAIGYLSLARSMGSTMGPTIAGILIALSSNGYMYVNILIAFLSLLSVLIILSKK</sequence>
<dbReference type="Gene3D" id="1.20.1720.10">
    <property type="entry name" value="Multidrug resistance protein D"/>
    <property type="match status" value="1"/>
</dbReference>
<keyword evidence="2" id="KW-0813">Transport</keyword>
<feature type="transmembrane region" description="Helical" evidence="6">
    <location>
        <begin position="58"/>
        <end position="77"/>
    </location>
</feature>
<dbReference type="PROSITE" id="PS50850">
    <property type="entry name" value="MFS"/>
    <property type="match status" value="1"/>
</dbReference>
<evidence type="ECO:0000256" key="4">
    <source>
        <dbReference type="ARBA" id="ARBA00022989"/>
    </source>
</evidence>
<dbReference type="EMBL" id="RYYR01000020">
    <property type="protein sequence ID" value="RUL50455.1"/>
    <property type="molecule type" value="Genomic_DNA"/>
</dbReference>
<feature type="transmembrane region" description="Helical" evidence="6">
    <location>
        <begin position="391"/>
        <end position="416"/>
    </location>
</feature>
<feature type="transmembrane region" description="Helical" evidence="6">
    <location>
        <begin position="207"/>
        <end position="225"/>
    </location>
</feature>
<feature type="transmembrane region" description="Helical" evidence="6">
    <location>
        <begin position="21"/>
        <end position="46"/>
    </location>
</feature>
<reference evidence="8 9" key="1">
    <citation type="submission" date="2018-12" db="EMBL/GenBank/DDBJ databases">
        <title>Lysinibacillus antri sp. nov., isolated from a cave soil.</title>
        <authorList>
            <person name="Narsing Rao M.P."/>
            <person name="Zhang H."/>
            <person name="Dong Z.-Y."/>
            <person name="Niu X.-K."/>
            <person name="Zhang K."/>
            <person name="Fang B.-Z."/>
            <person name="Kang Y.-Q."/>
            <person name="Xiao M."/>
            <person name="Li W.-J."/>
        </authorList>
    </citation>
    <scope>NUCLEOTIDE SEQUENCE [LARGE SCALE GENOMIC DNA]</scope>
    <source>
        <strain evidence="8 9">SYSU K30002</strain>
    </source>
</reference>
<dbReference type="GO" id="GO:0005886">
    <property type="term" value="C:plasma membrane"/>
    <property type="evidence" value="ECO:0007669"/>
    <property type="project" value="UniProtKB-SubCell"/>
</dbReference>
<keyword evidence="4 6" id="KW-1133">Transmembrane helix</keyword>
<dbReference type="Proteomes" id="UP000287910">
    <property type="component" value="Unassembled WGS sequence"/>
</dbReference>
<evidence type="ECO:0000256" key="6">
    <source>
        <dbReference type="SAM" id="Phobius"/>
    </source>
</evidence>
<dbReference type="Gene3D" id="1.20.1250.20">
    <property type="entry name" value="MFS general substrate transporter like domains"/>
    <property type="match status" value="1"/>
</dbReference>
<feature type="transmembrane region" description="Helical" evidence="6">
    <location>
        <begin position="177"/>
        <end position="195"/>
    </location>
</feature>
<keyword evidence="3 6" id="KW-0812">Transmembrane</keyword>
<dbReference type="PANTHER" id="PTHR23501">
    <property type="entry name" value="MAJOR FACILITATOR SUPERFAMILY"/>
    <property type="match status" value="1"/>
</dbReference>
<feature type="transmembrane region" description="Helical" evidence="6">
    <location>
        <begin position="332"/>
        <end position="349"/>
    </location>
</feature>
<dbReference type="PRINTS" id="PR01036">
    <property type="entry name" value="TCRTETB"/>
</dbReference>
<comment type="caution">
    <text evidence="8">The sequence shown here is derived from an EMBL/GenBank/DDBJ whole genome shotgun (WGS) entry which is preliminary data.</text>
</comment>
<dbReference type="InterPro" id="IPR011701">
    <property type="entry name" value="MFS"/>
</dbReference>
<feature type="transmembrane region" description="Helical" evidence="6">
    <location>
        <begin position="148"/>
        <end position="171"/>
    </location>
</feature>
<comment type="subcellular location">
    <subcellularLocation>
        <location evidence="1">Cell membrane</location>
        <topology evidence="1">Multi-pass membrane protein</topology>
    </subcellularLocation>
</comment>
<feature type="transmembrane region" description="Helical" evidence="6">
    <location>
        <begin position="303"/>
        <end position="325"/>
    </location>
</feature>
<dbReference type="SUPFAM" id="SSF103473">
    <property type="entry name" value="MFS general substrate transporter"/>
    <property type="match status" value="1"/>
</dbReference>
<dbReference type="InterPro" id="IPR036259">
    <property type="entry name" value="MFS_trans_sf"/>
</dbReference>
<gene>
    <name evidence="8" type="ORF">EK386_13795</name>
</gene>
<protein>
    <submittedName>
        <fullName evidence="8">MFS transporter</fullName>
    </submittedName>
</protein>
<dbReference type="PANTHER" id="PTHR23501:SF190">
    <property type="entry name" value="MAJOR FACILITATOR SUPERFAMILY MFS_1"/>
    <property type="match status" value="1"/>
</dbReference>
<feature type="transmembrane region" description="Helical" evidence="6">
    <location>
        <begin position="422"/>
        <end position="440"/>
    </location>
</feature>
<dbReference type="InterPro" id="IPR005829">
    <property type="entry name" value="Sugar_transporter_CS"/>
</dbReference>
<feature type="transmembrane region" description="Helical" evidence="6">
    <location>
        <begin position="118"/>
        <end position="136"/>
    </location>
</feature>